<dbReference type="InterPro" id="IPR029058">
    <property type="entry name" value="AB_hydrolase_fold"/>
</dbReference>
<feature type="domain" description="Reverse transcriptase" evidence="3">
    <location>
        <begin position="458"/>
        <end position="734"/>
    </location>
</feature>
<evidence type="ECO:0000256" key="2">
    <source>
        <dbReference type="SAM" id="SignalP"/>
    </source>
</evidence>
<evidence type="ECO:0000256" key="1">
    <source>
        <dbReference type="SAM" id="Coils"/>
    </source>
</evidence>
<dbReference type="OrthoDB" id="7551843at2759"/>
<dbReference type="CDD" id="cd01650">
    <property type="entry name" value="RT_nLTR_like"/>
    <property type="match status" value="1"/>
</dbReference>
<evidence type="ECO:0000313" key="4">
    <source>
        <dbReference type="EMBL" id="RLU15074.1"/>
    </source>
</evidence>
<feature type="signal peptide" evidence="2">
    <location>
        <begin position="1"/>
        <end position="20"/>
    </location>
</feature>
<dbReference type="SUPFAM" id="SSF56672">
    <property type="entry name" value="DNA/RNA polymerases"/>
    <property type="match status" value="1"/>
</dbReference>
<evidence type="ECO:0000259" key="3">
    <source>
        <dbReference type="PROSITE" id="PS50878"/>
    </source>
</evidence>
<name>A0A3L8D4C5_OOCBI</name>
<accession>A0A3L8D4C5</accession>
<dbReference type="Pfam" id="PF00151">
    <property type="entry name" value="Lipase"/>
    <property type="match status" value="1"/>
</dbReference>
<dbReference type="InterPro" id="IPR000477">
    <property type="entry name" value="RT_dom"/>
</dbReference>
<gene>
    <name evidence="4" type="ORF">DMN91_012961</name>
</gene>
<dbReference type="GO" id="GO:0071897">
    <property type="term" value="P:DNA biosynthetic process"/>
    <property type="evidence" value="ECO:0007669"/>
    <property type="project" value="UniProtKB-ARBA"/>
</dbReference>
<dbReference type="AlphaFoldDB" id="A0A3L8D4C5"/>
<dbReference type="Proteomes" id="UP000279307">
    <property type="component" value="Chromosome 14"/>
</dbReference>
<dbReference type="InterPro" id="IPR043502">
    <property type="entry name" value="DNA/RNA_pol_sf"/>
</dbReference>
<sequence>MLTSVHFCLLLFLATRIIYSQTACSCELPNSDFANGVNFIHYNCNNVTPTTMTYNITAPQDILDVLDPNKRTIFYVFGFMNTPTDSNVKTMIKALCSGNTDNVVLLDWSKYNQHIDYPRVFKNAEKVGSLFARSLQLFKDEGFNTSTIYIIGHSVGAHISGLVGYCTNFTIPRITGLDPANRLWYPFGCYLAPTDASWVDVIHTDSGEWGTPKSMGTADYYANTGTVIQPGCPFNASSVLSIQGTRKPATNGILVEPDGGPATEKCSKARRSFQRAKKKKERTSKEVFEEALRCYREERYLLGKEIETAKRKAWKELLEELEKDPWERPYQIVLNKLTNSKNVCEELSVYRIERILEVLFPQNEDPNVNLLPRAVNVNLLNRAVDDSLLYYDEDANVIVDEENVEKETRMINEEELNIIVKRMMEKGHPAPEPDGVTNVTVGMLAKSAPEIVINMINTCLRECKIPDRWKLAKLVLMKKPGKPDGEPSSYRPLCLLNEIAKLMERVILHRIDTFIEERESKISDSQYGFIKGKSTIDAITTVKKIVQEGTREGKFCLACSIDIKNAFNSIPWKGINRMMRNRGFPKYLIKLIESYLSNCELIWINEEGNVQYYSMEKGVPQGSILGPRLWNLVYESVTNMRLIEEAYLTGYANDTIVMVRAGNLREAKIKLSIVVSSVIRKIRQLGLEIAAHKSEAIVFPPNDYKRWNKKVYIDMDNIRIKCSNVGIKYLGVTIDPFWNFNAHFSTVLNKANAVTYKLVALMKNLKGPSDHKRKLYANTIYAILLYGAPIWSNELEINKHAKKEVRKLQKKLALRIISGYRTVSYEAAEILAELPPVDLTAKKFKRVYDRKKEISRRGNGITERAVNVIKKQEEAALIRSWEERLHGGNLPGERIYLPTTLEHSSSLQQSIDRLTGTRNKEKIKLNEYQQ</sequence>
<comment type="caution">
    <text evidence="4">The sequence shown here is derived from an EMBL/GenBank/DDBJ whole genome shotgun (WGS) entry which is preliminary data.</text>
</comment>
<dbReference type="EMBL" id="QOIP01000014">
    <property type="protein sequence ID" value="RLU15074.1"/>
    <property type="molecule type" value="Genomic_DNA"/>
</dbReference>
<feature type="chain" id="PRO_5018335295" description="Reverse transcriptase domain-containing protein" evidence="2">
    <location>
        <begin position="21"/>
        <end position="930"/>
    </location>
</feature>
<dbReference type="Gene3D" id="3.40.50.1820">
    <property type="entry name" value="alpha/beta hydrolase"/>
    <property type="match status" value="1"/>
</dbReference>
<organism evidence="4">
    <name type="scientific">Ooceraea biroi</name>
    <name type="common">Clonal raider ant</name>
    <name type="synonym">Cerapachys biroi</name>
    <dbReference type="NCBI Taxonomy" id="2015173"/>
    <lineage>
        <taxon>Eukaryota</taxon>
        <taxon>Metazoa</taxon>
        <taxon>Ecdysozoa</taxon>
        <taxon>Arthropoda</taxon>
        <taxon>Hexapoda</taxon>
        <taxon>Insecta</taxon>
        <taxon>Pterygota</taxon>
        <taxon>Neoptera</taxon>
        <taxon>Endopterygota</taxon>
        <taxon>Hymenoptera</taxon>
        <taxon>Apocrita</taxon>
        <taxon>Aculeata</taxon>
        <taxon>Formicoidea</taxon>
        <taxon>Formicidae</taxon>
        <taxon>Dorylinae</taxon>
        <taxon>Ooceraea</taxon>
    </lineage>
</organism>
<dbReference type="SUPFAM" id="SSF53474">
    <property type="entry name" value="alpha/beta-Hydrolases"/>
    <property type="match status" value="1"/>
</dbReference>
<protein>
    <recommendedName>
        <fullName evidence="3">Reverse transcriptase domain-containing protein</fullName>
    </recommendedName>
</protein>
<keyword evidence="2" id="KW-0732">Signal</keyword>
<reference evidence="4" key="1">
    <citation type="journal article" date="2018" name="Genome Res.">
        <title>The genomic architecture and molecular evolution of ant odorant receptors.</title>
        <authorList>
            <person name="McKenzie S.K."/>
            <person name="Kronauer D.J.C."/>
        </authorList>
    </citation>
    <scope>NUCLEOTIDE SEQUENCE [LARGE SCALE GENOMIC DNA]</scope>
    <source>
        <strain evidence="4">Clonal line C1</strain>
    </source>
</reference>
<keyword evidence="1" id="KW-0175">Coiled coil</keyword>
<dbReference type="PROSITE" id="PS50878">
    <property type="entry name" value="RT_POL"/>
    <property type="match status" value="1"/>
</dbReference>
<dbReference type="Pfam" id="PF00078">
    <property type="entry name" value="RVT_1"/>
    <property type="match status" value="1"/>
</dbReference>
<dbReference type="GO" id="GO:0016298">
    <property type="term" value="F:lipase activity"/>
    <property type="evidence" value="ECO:0007669"/>
    <property type="project" value="InterPro"/>
</dbReference>
<proteinExistence type="predicted"/>
<dbReference type="PANTHER" id="PTHR19446">
    <property type="entry name" value="REVERSE TRANSCRIPTASES"/>
    <property type="match status" value="1"/>
</dbReference>
<feature type="coiled-coil region" evidence="1">
    <location>
        <begin position="266"/>
        <end position="324"/>
    </location>
</feature>
<reference evidence="4" key="2">
    <citation type="submission" date="2018-07" db="EMBL/GenBank/DDBJ databases">
        <authorList>
            <person name="Mckenzie S.K."/>
            <person name="Kronauer D.J.C."/>
        </authorList>
    </citation>
    <scope>NUCLEOTIDE SEQUENCE</scope>
    <source>
        <strain evidence="4">Clonal line C1</strain>
    </source>
</reference>
<dbReference type="InterPro" id="IPR013818">
    <property type="entry name" value="Lipase"/>
</dbReference>